<comment type="caution">
    <text evidence="1">The sequence shown here is derived from an EMBL/GenBank/DDBJ whole genome shotgun (WGS) entry which is preliminary data.</text>
</comment>
<evidence type="ECO:0000313" key="1">
    <source>
        <dbReference type="EMBL" id="MCI4378233.1"/>
    </source>
</evidence>
<organism evidence="1 2">
    <name type="scientific">Pangasianodon gigas</name>
    <name type="common">Mekong giant catfish</name>
    <name type="synonym">Pangasius gigas</name>
    <dbReference type="NCBI Taxonomy" id="30993"/>
    <lineage>
        <taxon>Eukaryota</taxon>
        <taxon>Metazoa</taxon>
        <taxon>Chordata</taxon>
        <taxon>Craniata</taxon>
        <taxon>Vertebrata</taxon>
        <taxon>Euteleostomi</taxon>
        <taxon>Actinopterygii</taxon>
        <taxon>Neopterygii</taxon>
        <taxon>Teleostei</taxon>
        <taxon>Ostariophysi</taxon>
        <taxon>Siluriformes</taxon>
        <taxon>Pangasiidae</taxon>
        <taxon>Pangasianodon</taxon>
    </lineage>
</organism>
<sequence length="164" mass="18364">MDELSKEQHSDSSLAALFTLALSDSEAPDVTRGYFVQDGLLLRKCSPHGEDFVGDPIVQVVVPTKFRSVVLEVAHEKSGHPGVRKTYDRVLRYFFWPRLKRDISAYVKKCHTCQVTSKPNQNLKPVPLNPIPANCEPFEHVVVDCVGPLHVQSREANICLPLCV</sequence>
<reference evidence="1 2" key="1">
    <citation type="journal article" date="2022" name="bioRxiv">
        <title>An ancient truncated duplication of the anti-Mullerian hormone receptor type 2 gene is a potential conserved master sex determinant in the Pangasiidae catfish family.</title>
        <authorList>
            <person name="Wen M."/>
            <person name="Pan Q."/>
            <person name="Jouanno E."/>
            <person name="Montfort J."/>
            <person name="Zahm M."/>
            <person name="Cabau C."/>
            <person name="Klopp C."/>
            <person name="Iampietro C."/>
            <person name="Roques C."/>
            <person name="Bouchez O."/>
            <person name="Castinel A."/>
            <person name="Donnadieu C."/>
            <person name="Parrinello H."/>
            <person name="Poncet C."/>
            <person name="Belmonte E."/>
            <person name="Gautier V."/>
            <person name="Avarre J.-C."/>
            <person name="Dugue R."/>
            <person name="Gustiano R."/>
            <person name="Ha T.T.T."/>
            <person name="Campet M."/>
            <person name="Sriphairoj K."/>
            <person name="Ribolli J."/>
            <person name="de Almeida F.L."/>
            <person name="Desvignes T."/>
            <person name="Postlethwait J.H."/>
            <person name="Bucao C.F."/>
            <person name="Robinson-Rechavi M."/>
            <person name="Bobe J."/>
            <person name="Herpin A."/>
            <person name="Guiguen Y."/>
        </authorList>
    </citation>
    <scope>NUCLEOTIDE SEQUENCE [LARGE SCALE GENOMIC DNA]</scope>
    <source>
        <strain evidence="1">YG-Dec2019</strain>
    </source>
</reference>
<gene>
    <name evidence="1" type="ORF">PGIGA_G00213480</name>
</gene>
<keyword evidence="2" id="KW-1185">Reference proteome</keyword>
<protein>
    <submittedName>
        <fullName evidence="1">Uncharacterized protein</fullName>
    </submittedName>
</protein>
<dbReference type="Proteomes" id="UP000829447">
    <property type="component" value="Linkage Group LG5"/>
</dbReference>
<name>A0ACC5WGL2_PANGG</name>
<dbReference type="EMBL" id="CM040458">
    <property type="protein sequence ID" value="MCI4378233.1"/>
    <property type="molecule type" value="Genomic_DNA"/>
</dbReference>
<accession>A0ACC5WGL2</accession>
<proteinExistence type="predicted"/>
<evidence type="ECO:0000313" key="2">
    <source>
        <dbReference type="Proteomes" id="UP000829447"/>
    </source>
</evidence>